<dbReference type="SUPFAM" id="SSF56935">
    <property type="entry name" value="Porins"/>
    <property type="match status" value="1"/>
</dbReference>
<dbReference type="STRING" id="484498.SAMN05421686_10331"/>
<gene>
    <name evidence="2" type="ORF">SAMN05421686_10331</name>
</gene>
<feature type="chain" id="PRO_5013315094" evidence="1">
    <location>
        <begin position="28"/>
        <end position="348"/>
    </location>
</feature>
<dbReference type="InterPro" id="IPR023614">
    <property type="entry name" value="Porin_dom_sf"/>
</dbReference>
<evidence type="ECO:0000256" key="1">
    <source>
        <dbReference type="SAM" id="SignalP"/>
    </source>
</evidence>
<accession>A0A1N7KPZ5</accession>
<dbReference type="Proteomes" id="UP000185639">
    <property type="component" value="Unassembled WGS sequence"/>
</dbReference>
<keyword evidence="1" id="KW-0732">Signal</keyword>
<dbReference type="Gene3D" id="2.40.160.10">
    <property type="entry name" value="Porin"/>
    <property type="match status" value="1"/>
</dbReference>
<sequence length="348" mass="38548">MKKTINFRLSACTVAILSCAASAPAMAEIEIGNGFSAIGQFDAGYRFTDADDDNSEQTQTFSTNEFQIDLNYNHAETGLYAHLELEGRTNDSSDNQFRTEAAFIGRNFENGAGFKMGQFISPSGYEGAEPWDRFGRTTAFGGIFAYLQNGVAGYYQSGIFNVYGAFVDGAWSGDNDITDPSAEIQFGITTDQSVTRLTMAYEKVDSEDSDDDGIADTEEQDRTMVNLWSQYTLGELTVAAEYNYLTDMNRALTDTTTAWDGQAYMVFAKYSLSPAWKLGVRYSEAEYEDINGDTVSDSSEVTITPRYQVLSGDVNWDFRADFRFQDGDNEIAGVQDGFLFELGTTLKF</sequence>
<dbReference type="OrthoDB" id="6382917at2"/>
<dbReference type="RefSeq" id="WP_076514587.1">
    <property type="nucleotide sequence ID" value="NZ_FTOH01000003.1"/>
</dbReference>
<name>A0A1N7KPZ5_9GAMM</name>
<reference evidence="3" key="1">
    <citation type="submission" date="2017-01" db="EMBL/GenBank/DDBJ databases">
        <authorList>
            <person name="Varghese N."/>
            <person name="Submissions S."/>
        </authorList>
    </citation>
    <scope>NUCLEOTIDE SEQUENCE [LARGE SCALE GENOMIC DNA]</scope>
    <source>
        <strain evidence="3">DSM 24913</strain>
    </source>
</reference>
<dbReference type="EMBL" id="FTOH01000003">
    <property type="protein sequence ID" value="SIS63683.1"/>
    <property type="molecule type" value="Genomic_DNA"/>
</dbReference>
<keyword evidence="3" id="KW-1185">Reference proteome</keyword>
<dbReference type="AlphaFoldDB" id="A0A1N7KPZ5"/>
<dbReference type="PROSITE" id="PS51257">
    <property type="entry name" value="PROKAR_LIPOPROTEIN"/>
    <property type="match status" value="1"/>
</dbReference>
<evidence type="ECO:0000313" key="2">
    <source>
        <dbReference type="EMBL" id="SIS63683.1"/>
    </source>
</evidence>
<protein>
    <submittedName>
        <fullName evidence="2">Outer membrane protein (Porin)</fullName>
    </submittedName>
</protein>
<feature type="signal peptide" evidence="1">
    <location>
        <begin position="1"/>
        <end position="27"/>
    </location>
</feature>
<evidence type="ECO:0000313" key="3">
    <source>
        <dbReference type="Proteomes" id="UP000185639"/>
    </source>
</evidence>
<proteinExistence type="predicted"/>
<organism evidence="2 3">
    <name type="scientific">Thalassolituus maritimus</name>
    <dbReference type="NCBI Taxonomy" id="484498"/>
    <lineage>
        <taxon>Bacteria</taxon>
        <taxon>Pseudomonadati</taxon>
        <taxon>Pseudomonadota</taxon>
        <taxon>Gammaproteobacteria</taxon>
        <taxon>Oceanospirillales</taxon>
        <taxon>Oceanospirillaceae</taxon>
        <taxon>Thalassolituus</taxon>
    </lineage>
</organism>